<dbReference type="InterPro" id="IPR051422">
    <property type="entry name" value="AlkB_tRNA_MeTrf/Diox"/>
</dbReference>
<dbReference type="PANTHER" id="PTHR13069:SF21">
    <property type="entry name" value="ALKYLATED DNA REPAIR PROTEIN ALKB HOMOLOG 8"/>
    <property type="match status" value="1"/>
</dbReference>
<evidence type="ECO:0000256" key="2">
    <source>
        <dbReference type="ARBA" id="ARBA00022679"/>
    </source>
</evidence>
<keyword evidence="2 4" id="KW-0808">Transferase</keyword>
<accession>A0A7J3Z6D7</accession>
<dbReference type="AlphaFoldDB" id="A0A7J3Z6D7"/>
<dbReference type="GO" id="GO:0032259">
    <property type="term" value="P:methylation"/>
    <property type="evidence" value="ECO:0007669"/>
    <property type="project" value="UniProtKB-KW"/>
</dbReference>
<dbReference type="PANTHER" id="PTHR13069">
    <property type="entry name" value="ALKYLATED DNA REPAIR PROTEIN ALKB HOMOLOG 8"/>
    <property type="match status" value="1"/>
</dbReference>
<feature type="domain" description="Methyltransferase" evidence="3">
    <location>
        <begin position="51"/>
        <end position="146"/>
    </location>
</feature>
<dbReference type="Gene3D" id="3.40.50.150">
    <property type="entry name" value="Vaccinia Virus protein VP39"/>
    <property type="match status" value="1"/>
</dbReference>
<dbReference type="GO" id="GO:0008168">
    <property type="term" value="F:methyltransferase activity"/>
    <property type="evidence" value="ECO:0007669"/>
    <property type="project" value="UniProtKB-KW"/>
</dbReference>
<protein>
    <submittedName>
        <fullName evidence="4">Class I SAM-dependent methyltransferase</fullName>
    </submittedName>
</protein>
<dbReference type="Pfam" id="PF13649">
    <property type="entry name" value="Methyltransf_25"/>
    <property type="match status" value="1"/>
</dbReference>
<name>A0A7J3Z6D7_9CREN</name>
<sequence>MLGSLMKFRVPEKWYRDYVETMYSYNAIAEGYKFWRARPWPITRVVKGRVVLDAGSGPCTNGAEVALRNSGYVMCLDISKSMVYSARELLEKWGVLGDAIVGDATSMPIRSDSIDAVVAIALVHHLPRELLWKFLIEVHRVLRVRGVMLVTTWLWKQKRFLLQTIINYVKTLGGLLGYPRRYVVYWRTRRGRFKRVYYLYTEKELANHITKACLKVVSQGLVGYLKRKSDNIYTVAIKS</sequence>
<dbReference type="EMBL" id="DRYQ01000038">
    <property type="protein sequence ID" value="HHQ50278.1"/>
    <property type="molecule type" value="Genomic_DNA"/>
</dbReference>
<gene>
    <name evidence="4" type="ORF">ENM66_02885</name>
</gene>
<dbReference type="InterPro" id="IPR041698">
    <property type="entry name" value="Methyltransf_25"/>
</dbReference>
<evidence type="ECO:0000259" key="3">
    <source>
        <dbReference type="Pfam" id="PF13649"/>
    </source>
</evidence>
<proteinExistence type="predicted"/>
<organism evidence="4">
    <name type="scientific">Ignisphaera aggregans</name>
    <dbReference type="NCBI Taxonomy" id="334771"/>
    <lineage>
        <taxon>Archaea</taxon>
        <taxon>Thermoproteota</taxon>
        <taxon>Thermoprotei</taxon>
        <taxon>Desulfurococcales</taxon>
        <taxon>Desulfurococcaceae</taxon>
        <taxon>Ignisphaera</taxon>
    </lineage>
</organism>
<comment type="caution">
    <text evidence="4">The sequence shown here is derived from an EMBL/GenBank/DDBJ whole genome shotgun (WGS) entry which is preliminary data.</text>
</comment>
<reference evidence="4" key="1">
    <citation type="journal article" date="2020" name="mSystems">
        <title>Genome- and Community-Level Interaction Insights into Carbon Utilization and Element Cycling Functions of Hydrothermarchaeota in Hydrothermal Sediment.</title>
        <authorList>
            <person name="Zhou Z."/>
            <person name="Liu Y."/>
            <person name="Xu W."/>
            <person name="Pan J."/>
            <person name="Luo Z.H."/>
            <person name="Li M."/>
        </authorList>
    </citation>
    <scope>NUCLEOTIDE SEQUENCE [LARGE SCALE GENOMIC DNA]</scope>
    <source>
        <strain evidence="4">SpSt-1105</strain>
    </source>
</reference>
<keyword evidence="1 4" id="KW-0489">Methyltransferase</keyword>
<dbReference type="InterPro" id="IPR029063">
    <property type="entry name" value="SAM-dependent_MTases_sf"/>
</dbReference>
<evidence type="ECO:0000256" key="1">
    <source>
        <dbReference type="ARBA" id="ARBA00022603"/>
    </source>
</evidence>
<dbReference type="SUPFAM" id="SSF53335">
    <property type="entry name" value="S-adenosyl-L-methionine-dependent methyltransferases"/>
    <property type="match status" value="1"/>
</dbReference>
<evidence type="ECO:0000313" key="4">
    <source>
        <dbReference type="EMBL" id="HHQ50278.1"/>
    </source>
</evidence>
<dbReference type="CDD" id="cd02440">
    <property type="entry name" value="AdoMet_MTases"/>
    <property type="match status" value="1"/>
</dbReference>